<accession>U5C0L3</accession>
<keyword evidence="2" id="KW-1185">Reference proteome</keyword>
<dbReference type="AlphaFoldDB" id="U5C0L3"/>
<protein>
    <submittedName>
        <fullName evidence="1">Uncharacterized protein</fullName>
    </submittedName>
</protein>
<organism evidence="1 2">
    <name type="scientific">Rhodonellum psychrophilum GCM71 = DSM 17998</name>
    <dbReference type="NCBI Taxonomy" id="1123057"/>
    <lineage>
        <taxon>Bacteria</taxon>
        <taxon>Pseudomonadati</taxon>
        <taxon>Bacteroidota</taxon>
        <taxon>Cytophagia</taxon>
        <taxon>Cytophagales</taxon>
        <taxon>Cytophagaceae</taxon>
        <taxon>Rhodonellum</taxon>
    </lineage>
</organism>
<reference evidence="1 2" key="1">
    <citation type="journal article" date="2013" name="Genome Announc.">
        <title>Draft Genome Sequence of the Psychrophilic and Alkaliphilic Rhodonellum psychrophilum Strain GCM71T.</title>
        <authorList>
            <person name="Hauptmann A.L."/>
            <person name="Glaring M.A."/>
            <person name="Hallin P.F."/>
            <person name="Prieme A."/>
            <person name="Stougaard P."/>
        </authorList>
    </citation>
    <scope>NUCLEOTIDE SEQUENCE [LARGE SCALE GENOMIC DNA]</scope>
    <source>
        <strain evidence="1 2">GCM71</strain>
    </source>
</reference>
<comment type="caution">
    <text evidence="1">The sequence shown here is derived from an EMBL/GenBank/DDBJ whole genome shotgun (WGS) entry which is preliminary data.</text>
</comment>
<name>U5C0L3_9BACT</name>
<evidence type="ECO:0000313" key="2">
    <source>
        <dbReference type="Proteomes" id="UP000016843"/>
    </source>
</evidence>
<dbReference type="EMBL" id="AWXR01000026">
    <property type="protein sequence ID" value="ERM82456.1"/>
    <property type="molecule type" value="Genomic_DNA"/>
</dbReference>
<proteinExistence type="predicted"/>
<gene>
    <name evidence="1" type="ORF">P872_17675</name>
</gene>
<sequence>MELEMARKSDYSEYRAKYRYGEVKKNAQEADYCIIDLWDGIAKT</sequence>
<dbReference type="Proteomes" id="UP000016843">
    <property type="component" value="Unassembled WGS sequence"/>
</dbReference>
<evidence type="ECO:0000313" key="1">
    <source>
        <dbReference type="EMBL" id="ERM82456.1"/>
    </source>
</evidence>